<feature type="compositionally biased region" description="Polar residues" evidence="5">
    <location>
        <begin position="1755"/>
        <end position="1766"/>
    </location>
</feature>
<feature type="compositionally biased region" description="Polar residues" evidence="5">
    <location>
        <begin position="4616"/>
        <end position="4641"/>
    </location>
</feature>
<feature type="region of interest" description="Disordered" evidence="5">
    <location>
        <begin position="1552"/>
        <end position="1572"/>
    </location>
</feature>
<dbReference type="VEuPathDB" id="VectorBase:RPRC014391"/>
<proteinExistence type="inferred from homology"/>
<protein>
    <recommendedName>
        <fullName evidence="3">N-acetyl-D-glucosamine kinase</fullName>
        <ecNumber evidence="2">2.7.1.59</ecNumber>
    </recommendedName>
    <alternativeName>
        <fullName evidence="4">GlcNAc kinase</fullName>
    </alternativeName>
</protein>
<feature type="region of interest" description="Disordered" evidence="5">
    <location>
        <begin position="238"/>
        <end position="257"/>
    </location>
</feature>
<feature type="region of interest" description="Disordered" evidence="5">
    <location>
        <begin position="627"/>
        <end position="650"/>
    </location>
</feature>
<feature type="compositionally biased region" description="Basic residues" evidence="5">
    <location>
        <begin position="2870"/>
        <end position="2881"/>
    </location>
</feature>
<feature type="compositionally biased region" description="Basic and acidic residues" evidence="5">
    <location>
        <begin position="1554"/>
        <end position="1564"/>
    </location>
</feature>
<feature type="region of interest" description="Disordered" evidence="5">
    <location>
        <begin position="414"/>
        <end position="466"/>
    </location>
</feature>
<feature type="region of interest" description="Disordered" evidence="5">
    <location>
        <begin position="485"/>
        <end position="537"/>
    </location>
</feature>
<evidence type="ECO:0000256" key="4">
    <source>
        <dbReference type="ARBA" id="ARBA00031123"/>
    </source>
</evidence>
<feature type="compositionally biased region" description="Low complexity" evidence="5">
    <location>
        <begin position="4650"/>
        <end position="4661"/>
    </location>
</feature>
<dbReference type="InterPro" id="IPR039758">
    <property type="entry name" value="NAGK-like"/>
</dbReference>
<dbReference type="GO" id="GO:0045127">
    <property type="term" value="F:N-acetylglucosamine kinase activity"/>
    <property type="evidence" value="ECO:0007669"/>
    <property type="project" value="UniProtKB-EC"/>
</dbReference>
<reference evidence="7" key="1">
    <citation type="submission" date="2015-05" db="UniProtKB">
        <authorList>
            <consortium name="EnsemblMetazoa"/>
        </authorList>
    </citation>
    <scope>IDENTIFICATION</scope>
</reference>
<feature type="region of interest" description="Disordered" evidence="5">
    <location>
        <begin position="2865"/>
        <end position="2889"/>
    </location>
</feature>
<feature type="compositionally biased region" description="Basic and acidic residues" evidence="5">
    <location>
        <begin position="5208"/>
        <end position="5218"/>
    </location>
</feature>
<evidence type="ECO:0000313" key="7">
    <source>
        <dbReference type="EnsemblMetazoa" id="RPRC014391-PA"/>
    </source>
</evidence>
<feature type="compositionally biased region" description="Basic and acidic residues" evidence="5">
    <location>
        <begin position="5475"/>
        <end position="5484"/>
    </location>
</feature>
<dbReference type="OMA" id="QIQSCES"/>
<feature type="region of interest" description="Disordered" evidence="5">
    <location>
        <begin position="1722"/>
        <end position="1768"/>
    </location>
</feature>
<dbReference type="Proteomes" id="UP000015103">
    <property type="component" value="Unassembled WGS sequence"/>
</dbReference>
<dbReference type="EC" id="2.7.1.59" evidence="2"/>
<feature type="compositionally biased region" description="Polar residues" evidence="5">
    <location>
        <begin position="4966"/>
        <end position="4977"/>
    </location>
</feature>
<dbReference type="EMBL" id="ACPB03020261">
    <property type="status" value="NOT_ANNOTATED_CDS"/>
    <property type="molecule type" value="Genomic_DNA"/>
</dbReference>
<feature type="region of interest" description="Disordered" evidence="5">
    <location>
        <begin position="4933"/>
        <end position="4977"/>
    </location>
</feature>
<organism evidence="7 8">
    <name type="scientific">Rhodnius prolixus</name>
    <name type="common">Triatomid bug</name>
    <dbReference type="NCBI Taxonomy" id="13249"/>
    <lineage>
        <taxon>Eukaryota</taxon>
        <taxon>Metazoa</taxon>
        <taxon>Ecdysozoa</taxon>
        <taxon>Arthropoda</taxon>
        <taxon>Hexapoda</taxon>
        <taxon>Insecta</taxon>
        <taxon>Pterygota</taxon>
        <taxon>Neoptera</taxon>
        <taxon>Paraneoptera</taxon>
        <taxon>Hemiptera</taxon>
        <taxon>Heteroptera</taxon>
        <taxon>Panheteroptera</taxon>
        <taxon>Cimicomorpha</taxon>
        <taxon>Reduviidae</taxon>
        <taxon>Triatominae</taxon>
        <taxon>Rhodnius</taxon>
    </lineage>
</organism>
<dbReference type="InterPro" id="IPR002731">
    <property type="entry name" value="ATPase_BadF"/>
</dbReference>
<feature type="region of interest" description="Disordered" evidence="5">
    <location>
        <begin position="2683"/>
        <end position="2767"/>
    </location>
</feature>
<keyword evidence="8" id="KW-1185">Reference proteome</keyword>
<feature type="compositionally biased region" description="Polar residues" evidence="5">
    <location>
        <begin position="795"/>
        <end position="804"/>
    </location>
</feature>
<feature type="compositionally biased region" description="Polar residues" evidence="5">
    <location>
        <begin position="417"/>
        <end position="466"/>
    </location>
</feature>
<feature type="compositionally biased region" description="Polar residues" evidence="5">
    <location>
        <begin position="5437"/>
        <end position="5454"/>
    </location>
</feature>
<sequence length="5849" mass="659213">MDSSFNRGPDSFEDSDVSNLLNGENIIRKEVSINEDSEDIRPGKTKGIIGWTLEHISDNSVYIENEANTTMSNFSGNSSDPVVDFIDLTFNQEGNKSNFGTTLREIKFPRRIDKGIQGEISGSKKRGKRKSIIRLILPPISKDCYEKNLENGKLYLKPSKVDLINVKVDTGITTSKTVNSAHLTHENTLLGLNDSVKLKNNILPQKLDETSSTWTLQSTIGTIDTSFKSSSAKQTHQKYSCNNSSSSNNDDDLFDHPESSNFVSDRITNSLFEPSNVSLIENNFEFVGDSISQSVLNDDALVSHEVEIVDEGVSYGINEQYNSLPLVTNTNFESGQNISSLSCATPLTFPAEALHALGSEEFVTNKNEKLNQNKYSQNKETTLRSFIEKDVLDLIKDENEEVFEYSLQVNSDHHQPNVENFSHSHNHTFSQRDNNYDSSNNVGDVLSQNVNSSNSENKTICPNNSNRLKTPEVFEYSLQVNSDHHQPNVENFSRSHNHTFSQRDNNYDSSNNVGDVLSQNVNSSNSENKTICPDNSNRLITPNDIGNQSLSVSKKSLTIHGKNEEEEEIPIRKPTGLSMPIIDLSEDSGVEDLSINEKVICPKDLILEAGKKSQCVKLDKFRKSSGLSKENSQRTFRTSSTKSRRSSEKYESKIVPVKSAFSKKKNVSNSNLCVTTTPTINLCVTENIVSDSASPKLVTAENSKLLNAQCTKDGKQIILEKEEKCESINNTNIKNETPVSNITSALPKENEMKEIAINDDSDNVNKLPSSQLLQENTEKSSKSVQDTGNLFIDSHPQTSNNKSNIKQSKENLENFYENLPILNCQEQATPGQNIGSFSCESDSFANVAADSQPRINVDKEISKIQVMRHERLKSNTTPESQTVQLPMVSRLKDQVICDTVTKETPLEEVVQDLDQLPIKGKRPKMPIAQQNRKSSPSKKASSVENLNEISNFEEPGIHYMLPQSQRLEILNRFPNYLPYNNKSRNTTLNKKKSKSMTPNMLNDSILNDSYSDFKIVCSNMNDRNIKLRRHSMLPSLENSRYGDSKGEILTAERRRSEDCFNGHQENEQSQRLKSDSKSFVQLVINNPIQVYNVSESGKSINEIAKKLVQKQELFAASKERKDYKRQKNEECQQYLKINEMFSKEKEPLSELEPEEVEKKYLDKLKQNIKVFKRNTLAATKHDMLLDIPGKLNLNVSQNSKSSKCLKSPIESSYITNELEIIPVRKNSFVKDELVVHSKEDLQHPLNLKTELSKRNQSKNTTEQKENIKQLVSNVRTPHCKNLENVVNMLKDHIKENEGILSNELVGAHLNSPNETDSLLAAQNKVSLKQNSSIKLSEVQSTGLSFNCDLNKIGSELSPEIINSKTTEVPSSELSQEIINSKTTEVPSSELSQEIINSKTSEVPGSELSQEIINPKTTEVPGSELSQEIINSKTSEVPGSELSQEIINSKTTEVPGGELSHEIINSKTSEVPGSELSQEIINSKTSEVPGSELSHEIINSKTSEVPGSELSQEIINSKTSEVPGSELSHEIINSKTSEVPGSELSHEIINSKTSEVPEKLDEDVKQNGPLSEPFSSPIISKTVKDSYPLRIMCSISCERIEESLFKTLWKVKTDSVWKSIETRKFNHIDDNSCSKVTNISVIDKDFSQSEHNTKIIPDSETGENQKEGPFAHFENNYVSSKKYKAAKNNDVLLCDNSLGDLTNLEGETLAINVVGLEVECGNSSSGSCFGSPTGKQESPETKGGRRKKGIPKRVTESLNSSFSSLDENVNEERQGIMNENLEKDQFRHEDDLKERQDGNKANIVLAQEVGSNSTTKATKNANILLKKTPVRRGRKKKKGKKEMNSENYQTKALSVQELPELREEPCQKVLTKKNKSKAIKNIQKDLEKTVTCDASKEVKPHILSECDNLNTHPEKIIELSQNEVIPYSQEITVETSDDNDSDNKSLENIEMPVLQAETYVTIDTVCNADLEIDKLNESMMDIEDNKAELSMPPVLTKEGSKSPPHVRLVAHKLNSIFEETANMTNRLKTKSKQERVPEDSIEITSSESVPCKTIKSELKPHYNGTLTVKTKTHLTGKVLAKSTNFINNKGVILGKCINPDNSVKKQHFIKEEKSNLNNKPLRTNGIHSKVYNSQKSQEEDLKDFGVEQKNLNSENFKKYINETNNFGHTIKPFDTISSDIYKTNENVLNIHDEDQFCKFGQDKQPSLTSEDFPKKLLLPDLETIGTSTENTAALHGIISELEETLLKLKDESNTSIDMKESQVEENKLGTSFQNCQNNMSNALDEKSSSEVMKKDKITSDNLKISEAVIISNSLENIENLCRTISEDNSENAVNYKDPLNNSLKEEYVNCEDSQLPKSEGNRTPEKNLIKDDAREVVEELNLNKNSTNGDSTIDNTLKNQENNLQNPTKEIMTKKRRLLQGIPLNGTSSIQEKLSDSPTKSTEMDLGNTFLSQNISSSEMKLSSSKISEVIHEKENSKKHVKEEKKEVTNSMLLLTNTTLSPPKDNIRKGIIDIENKSKSKVVKTMSDVQVNEIFPTLFKELKLKQCNVAKKVDVDITTTHVNRNRKRKTKLVGDEPKDNLINISKGVSNKLKNRNQQSRSTAKEVVTKSKHKQIIDPGALTVTTLKPSDQNIDSIDMLKKGTNKKDVKSNPLKSKIRSAATNISDNKKAESLISRAVVPDRSLNTKQDLDSKKSSTGLRSSEQKNTSSNINKKGKKGSSNQKKLNKLKNFKIFTEKSSSPIKSQDHKAMSPQKASRSAKNSVKGGNINKSTDYCSSLNAVNNNSINVKPDLEAAKNSAILCQDNSPSKKMNHYKEKRKISSGVHCEINSKPAKKNSKGIIKKGKKTTLSVSSIALALNDNTELITSTKSSGKKKSNSKKSSKPNNQDRITDKYLLKDINHLKLKELINGAKKMLNKKRSLMVHSTRQVSSAADNCRIKQGIYLKILGAEMGDHAAVTDISTRITADERITAEALLNLSKIVEINEHHYNQSTSAEIQTNLELLPSELRNIVGSAFIENSKINDLGHNNAKSLKAMKRTNSFLTSNTNFTFCRNHFYRPSFLNLTLFRKNNLEMTDSLYKVASLVLYFLSKKMHADNDYRSIASTSRDISVGNPIRANNSLGKNLNQVLSMGMMHFSEGYLNNATISYDREKHRKRIIFSIEQFRFLTDLIKMISCAPLKLQLDTLVNRINGEQTRSEVNIERKKAKRNGYPKRLKNLHQNCKLDGNKPHSEDRLPIIQSTASTCQLVDLDKESCVLPYFKEPIFGQNALAAVSAHHYLKKQCTNKPLFDIKPNLRFTNLLSNVINIKYFFTLNFPGEFYEMFCSSRHFRNLKFNCRELLAKKSNIDFVEDSVVTKLTSERCVDTGSSLLEQNGERSSFWKSVRLSKRLTESTSKEMVIFKSTSMKKCPKSNNKIDGIYLKRIIEEMWNSDLFNFSRSKTFKKTGLISVPCKVKLPFLKGHMFLNSDRRICQKKKTALACLEFNKNIARNGPRHMFKRNKVQTSIPGSSKYNKKSKQVTTLETNVLLGRKIIYSSEIRSDKSFASVQKPLKCFVNNASRNGIQNLKNVWEVEKNNAFYSSFLHQENIALPSTSLMLQTETAATSEKLLPVDYKTNFNHYSTLNDFWANKNCIIDALWPSRNNFTSDIHECEISFIVYNADVRIWINNLLNHFQSVHNHFVASNVNDCESLEILISEPHKKYAIVTIMWPNQFTKHINHSEHYVKIPQNRSSSFFHQFLIYDYNAQLFADIMAQNGSNFKIFEYSSNWTKVKLFGPILNETYFSLNRSSGLLSNLINSFWESQSTLGETQMVIYQHEMENHLYEFFKLYRSECVNQGNNVTITDECIEPSHVVQSDLNNVNEKALFVNFDERIVTSNNTAFLRSHLPSTSKDLPSLKNKTDNHKGKNIKNSLKYKSPKTGTVQKEKVDKGSKIKVQEIIKFKTKAKTSQSIRKFVKKQKSGRNCLKMNKYKTKKDNSSMIPQLDIEFPELDYLNEKTEAESKLSYYFSKNPTVHGAFSKLHHNNTGTSTLTLLSNTCARERKCKVSHNLMLCQFNSALRRLLNPTTLFTSRYLETFHHFSCTYDPSQGKTNFSLVNKHSQNLTEFNLLENLLNLENTSYSKAIIFQEDSQCLQTSTMEISLVPTKVIVDITKSKNNLEHNMNMFQNRVSEPFISRKLNEEIKKRGSKRRLECCAEGTLPVKVNCYGSIADSKDNTTKQYPLISDEETIDFMAENNESNSRVSLACHLYLEVKKLNKNLYLPNRIGEMPSSSQNDYCGNTSQLLNMTTSIRDNVEIILQDRIFYSNVNTLPLSTHNRITISHPLVLGKYVKNCSDMKQELKVSKNLVARRGNGVSARKTFIQNNVDNDLSISACSSSTLFPTWELNPRTITQLIESKHLNGLNSAVIQSSNMLQNKHEELYSAAEQHSNILSFPTSHVSYLKMLTIQLLSRQETTYNKSLHHSLFNLITENDPLIRENCGILNVELNADNLNYLSSESQLFKRLSAYPRSTSFPYLQVTSDTQIGSEISKNGSSSKAEDNQEYLLKNEDLRDKTAICFGNVANPLCGSDPISVTQNNEFKSNRAHVSNKTSTKISKPNGPALELKEEFCTKEVPLLSNNEKLNKQTNSAVSETSSTNTDSSVTENESRDRIDTSVSLSSETSETGFEMNKTDDIFFDHGKVKSIRCDDENSKSNSEVEEECLTDEEESLVKKSRIVIPEKKLPVTKIMVSERYISNPYKESVVKFSKSDYDIYSPYSLKKDGSFLSSYNLKKRALESSYKCTILERKDFIKSDSESTSVPMLRKSKINSVDDKPIVTNKLRRRKGIKKSMELIKTKINSKLNPYVRLKYIHISRVQDVLKEFNLKKITLPLEVCRMLSINEKACRHRILSKKWITFYADAQNGSSQKSNKTFIKREVLTSEGIHHQRQCVSLVMSDKSKTPQSSLVNENSSKEMTTKIKKRKSKEGRQETNISGMNEQSQSSCSVESKIVTYISTKASKEAEILKDFVNSKVTSQEEIQSEIPKVTSLEETFRRKQTSGAEKDGSTFENKIAMSTKILTNPFEKERVEAYSSTTGSEITIPECSSDSQSNNPEILDSTICPSNQSDSIEKIQEEPVTSSGLQSYEDDSECEEQSKDDQTVHSMATSSSSKLSIIQDKYHLSTESLDLIRTFFEGKGLKKQNEETVSSSGLRNENFDEDSIVESSSEGSYVVEEKDNKTDEKTVMSRAKTIEDLTNLQTQTDLHSTGMSEKVESTGSFSRIRDSLAHTDQIQEVTNNYDATVNNSVCLEEEDNTNKNTKIHSELSKMHFLSENSSFNKYYAPSTSQKGNQSSLYSHVATGSLSNFSFLSSCEEKSNLSECTMDDSSRNTSNLDEDDFSCDPEFLSPLFDYSKMNLQYLSSIFEKEPSQSSKEIVSNESLSFGLKDFSGQFSKSEKDISALPTVSGSGIPSDRTGNIFDSKSKILDRRKSLTRKKALRSKNAEQRNKDGKRQKRKLSPVQTEPTQKKHLSQEEFDKSQWEDVSRVGRDVKGNFNGFNVENEQCTCATEERQWQCSCLRSSYHKKKILFKLIKQLLIPDDKTDRLEDKGRTENMSRVPSETLGSSFGSISSVHRPFKNNSLARFPLSECMEKEMDEDSVITDDITSAVTDVLVTSSSPCEIVLGIPTTRSLHNVKDTYKKSLRTRKRQRKVSEIGRSDETLIGAKKENNFLGSFTSRLVSSKELDLVVHGSSEVNRKSLVVTEGTSTQDCYEPANSNFYLICQGTQFLLNTEFQSGVVLIAGTGSNALLINPDGSQFRCGGWGHILGDEGSAYWIAQKALKVYFDAEDKLDPVPHGYSTDALWKVAKNHFKIGTR</sequence>
<feature type="compositionally biased region" description="Low complexity" evidence="5">
    <location>
        <begin position="5198"/>
        <end position="5207"/>
    </location>
</feature>
<feature type="compositionally biased region" description="Polar residues" evidence="5">
    <location>
        <begin position="928"/>
        <end position="944"/>
    </location>
</feature>
<feature type="compositionally biased region" description="Polar residues" evidence="5">
    <location>
        <begin position="4937"/>
        <end position="4946"/>
    </location>
</feature>
<evidence type="ECO:0000256" key="1">
    <source>
        <dbReference type="ARBA" id="ARBA00006198"/>
    </source>
</evidence>
<dbReference type="eggNOG" id="KOG1794">
    <property type="taxonomic scope" value="Eukaryota"/>
</dbReference>
<feature type="region of interest" description="Disordered" evidence="5">
    <location>
        <begin position="5468"/>
        <end position="5513"/>
    </location>
</feature>
<feature type="region of interest" description="Disordered" evidence="5">
    <location>
        <begin position="5196"/>
        <end position="5218"/>
    </location>
</feature>
<feature type="region of interest" description="Disordered" evidence="5">
    <location>
        <begin position="5065"/>
        <end position="5145"/>
    </location>
</feature>
<evidence type="ECO:0000259" key="6">
    <source>
        <dbReference type="Pfam" id="PF01869"/>
    </source>
</evidence>
<feature type="region of interest" description="Disordered" evidence="5">
    <location>
        <begin position="920"/>
        <end position="944"/>
    </location>
</feature>
<evidence type="ECO:0000256" key="3">
    <source>
        <dbReference type="ARBA" id="ARBA00014974"/>
    </source>
</evidence>
<feature type="region of interest" description="Disordered" evidence="5">
    <location>
        <begin position="981"/>
        <end position="1000"/>
    </location>
</feature>
<dbReference type="SUPFAM" id="SSF53067">
    <property type="entry name" value="Actin-like ATPase domain"/>
    <property type="match status" value="1"/>
</dbReference>
<feature type="domain" description="ATPase BadF/BadG/BcrA/BcrD type" evidence="6">
    <location>
        <begin position="5751"/>
        <end position="5826"/>
    </location>
</feature>
<dbReference type="EMBL" id="ACPB03020260">
    <property type="status" value="NOT_ANNOTATED_CDS"/>
    <property type="molecule type" value="Genomic_DNA"/>
</dbReference>
<dbReference type="EnsemblMetazoa" id="RPRC014391-RA">
    <property type="protein sequence ID" value="RPRC014391-PA"/>
    <property type="gene ID" value="RPRC014391"/>
</dbReference>
<dbReference type="PANTHER" id="PTHR12862:SF0">
    <property type="entry name" value="N-ACETYL-D-GLUCOSAMINE KINASE"/>
    <property type="match status" value="1"/>
</dbReference>
<feature type="compositionally biased region" description="Polar residues" evidence="5">
    <location>
        <begin position="5067"/>
        <end position="5089"/>
    </location>
</feature>
<comment type="similarity">
    <text evidence="1">Belongs to the eukaryotic-type N-acetylglucosamine kinase family.</text>
</comment>
<feature type="compositionally biased region" description="Low complexity" evidence="5">
    <location>
        <begin position="2704"/>
        <end position="2722"/>
    </location>
</feature>
<evidence type="ECO:0000256" key="2">
    <source>
        <dbReference type="ARBA" id="ARBA00012122"/>
    </source>
</evidence>
<dbReference type="Gene3D" id="3.30.420.40">
    <property type="match status" value="1"/>
</dbReference>
<feature type="compositionally biased region" description="Basic and acidic residues" evidence="5">
    <location>
        <begin position="5504"/>
        <end position="5513"/>
    </location>
</feature>
<evidence type="ECO:0000256" key="5">
    <source>
        <dbReference type="SAM" id="MobiDB-lite"/>
    </source>
</evidence>
<feature type="compositionally biased region" description="Low complexity" evidence="5">
    <location>
        <begin position="1722"/>
        <end position="1733"/>
    </location>
</feature>
<feature type="region of interest" description="Disordered" evidence="5">
    <location>
        <begin position="4616"/>
        <end position="4661"/>
    </location>
</feature>
<feature type="compositionally biased region" description="Polar residues" evidence="5">
    <location>
        <begin position="488"/>
        <end position="537"/>
    </location>
</feature>
<feature type="region of interest" description="Disordered" evidence="5">
    <location>
        <begin position="3889"/>
        <end position="3920"/>
    </location>
</feature>
<dbReference type="InParanoid" id="T1IDM1"/>
<dbReference type="HOGENOM" id="CLU_223067_0_0_1"/>
<feature type="region of interest" description="Disordered" evidence="5">
    <location>
        <begin position="772"/>
        <end position="804"/>
    </location>
</feature>
<accession>T1IDM1</accession>
<evidence type="ECO:0000313" key="8">
    <source>
        <dbReference type="Proteomes" id="UP000015103"/>
    </source>
</evidence>
<dbReference type="Pfam" id="PF01869">
    <property type="entry name" value="BcrAD_BadFG"/>
    <property type="match status" value="1"/>
</dbReference>
<name>T1IDM1_RHOPR</name>
<dbReference type="InterPro" id="IPR043129">
    <property type="entry name" value="ATPase_NBD"/>
</dbReference>
<dbReference type="PANTHER" id="PTHR12862">
    <property type="entry name" value="BADF TYPE ATPASE DOMAIN-CONTAINING PROTEIN"/>
    <property type="match status" value="1"/>
</dbReference>
<dbReference type="STRING" id="13249.T1IDM1"/>
<feature type="region of interest" description="Disordered" evidence="5">
    <location>
        <begin position="5435"/>
        <end position="5455"/>
    </location>
</feature>